<dbReference type="EMBL" id="MLFT02000009">
    <property type="protein sequence ID" value="PHT38128.1"/>
    <property type="molecule type" value="Genomic_DNA"/>
</dbReference>
<feature type="domain" description="O-GlcNAc transferase C-terminal" evidence="5">
    <location>
        <begin position="84"/>
        <end position="146"/>
    </location>
</feature>
<dbReference type="Pfam" id="PF13844">
    <property type="entry name" value="Glyco_transf_41"/>
    <property type="match status" value="1"/>
</dbReference>
<keyword evidence="7" id="KW-1185">Reference proteome</keyword>
<keyword evidence="6" id="KW-0328">Glycosyltransferase</keyword>
<evidence type="ECO:0000256" key="4">
    <source>
        <dbReference type="ARBA" id="ARBA00022803"/>
    </source>
</evidence>
<dbReference type="InterPro" id="IPR011990">
    <property type="entry name" value="TPR-like_helical_dom_sf"/>
</dbReference>
<name>A0A2G2VYT2_CAPBA</name>
<keyword evidence="4" id="KW-0802">TPR repeat</keyword>
<dbReference type="Gene3D" id="1.25.40.10">
    <property type="entry name" value="Tetratricopeptide repeat domain"/>
    <property type="match status" value="1"/>
</dbReference>
<dbReference type="PANTHER" id="PTHR44366:SF1">
    <property type="entry name" value="UDP-N-ACETYLGLUCOSAMINE--PEPTIDE N-ACETYLGLUCOSAMINYLTRANSFERASE 110 KDA SUBUNIT"/>
    <property type="match status" value="1"/>
</dbReference>
<evidence type="ECO:0000256" key="1">
    <source>
        <dbReference type="ARBA" id="ARBA00004922"/>
    </source>
</evidence>
<dbReference type="STRING" id="33114.A0A2G2VYT2"/>
<keyword evidence="2" id="KW-0808">Transferase</keyword>
<accession>A0A2G2VYT2</accession>
<dbReference type="GO" id="GO:0097363">
    <property type="term" value="F:protein O-acetylglucosaminyltransferase activity"/>
    <property type="evidence" value="ECO:0007669"/>
    <property type="project" value="TreeGrafter"/>
</dbReference>
<evidence type="ECO:0000313" key="6">
    <source>
        <dbReference type="EMBL" id="PHT38128.1"/>
    </source>
</evidence>
<keyword evidence="3" id="KW-0677">Repeat</keyword>
<dbReference type="OrthoDB" id="9991317at2759"/>
<proteinExistence type="predicted"/>
<evidence type="ECO:0000313" key="7">
    <source>
        <dbReference type="Proteomes" id="UP000224567"/>
    </source>
</evidence>
<evidence type="ECO:0000259" key="5">
    <source>
        <dbReference type="Pfam" id="PF13844"/>
    </source>
</evidence>
<dbReference type="GO" id="GO:0006493">
    <property type="term" value="P:protein O-linked glycosylation"/>
    <property type="evidence" value="ECO:0007669"/>
    <property type="project" value="InterPro"/>
</dbReference>
<reference evidence="6 7" key="1">
    <citation type="journal article" date="2017" name="Genome Biol.">
        <title>New reference genome sequences of hot pepper reveal the massive evolution of plant disease-resistance genes by retroduplication.</title>
        <authorList>
            <person name="Kim S."/>
            <person name="Park J."/>
            <person name="Yeom S.I."/>
            <person name="Kim Y.M."/>
            <person name="Seo E."/>
            <person name="Kim K.T."/>
            <person name="Kim M.S."/>
            <person name="Lee J.M."/>
            <person name="Cheong K."/>
            <person name="Shin H.S."/>
            <person name="Kim S.B."/>
            <person name="Han K."/>
            <person name="Lee J."/>
            <person name="Park M."/>
            <person name="Lee H.A."/>
            <person name="Lee H.Y."/>
            <person name="Lee Y."/>
            <person name="Oh S."/>
            <person name="Lee J.H."/>
            <person name="Choi E."/>
            <person name="Choi E."/>
            <person name="Lee S.E."/>
            <person name="Jeon J."/>
            <person name="Kim H."/>
            <person name="Choi G."/>
            <person name="Song H."/>
            <person name="Lee J."/>
            <person name="Lee S.C."/>
            <person name="Kwon J.K."/>
            <person name="Lee H.Y."/>
            <person name="Koo N."/>
            <person name="Hong Y."/>
            <person name="Kim R.W."/>
            <person name="Kang W.H."/>
            <person name="Huh J.H."/>
            <person name="Kang B.C."/>
            <person name="Yang T.J."/>
            <person name="Lee Y.H."/>
            <person name="Bennetzen J.L."/>
            <person name="Choi D."/>
        </authorList>
    </citation>
    <scope>NUCLEOTIDE SEQUENCE [LARGE SCALE GENOMIC DNA]</scope>
    <source>
        <strain evidence="7">cv. PBC81</strain>
    </source>
</reference>
<dbReference type="Proteomes" id="UP000224567">
    <property type="component" value="Unassembled WGS sequence"/>
</dbReference>
<reference evidence="7" key="2">
    <citation type="journal article" date="2017" name="J. Anim. Genet.">
        <title>Multiple reference genome sequences of hot pepper reveal the massive evolution of plant disease resistance genes by retroduplication.</title>
        <authorList>
            <person name="Kim S."/>
            <person name="Park J."/>
            <person name="Yeom S.-I."/>
            <person name="Kim Y.-M."/>
            <person name="Seo E."/>
            <person name="Kim K.-T."/>
            <person name="Kim M.-S."/>
            <person name="Lee J.M."/>
            <person name="Cheong K."/>
            <person name="Shin H.-S."/>
            <person name="Kim S.-B."/>
            <person name="Han K."/>
            <person name="Lee J."/>
            <person name="Park M."/>
            <person name="Lee H.-A."/>
            <person name="Lee H.-Y."/>
            <person name="Lee Y."/>
            <person name="Oh S."/>
            <person name="Lee J.H."/>
            <person name="Choi E."/>
            <person name="Choi E."/>
            <person name="Lee S.E."/>
            <person name="Jeon J."/>
            <person name="Kim H."/>
            <person name="Choi G."/>
            <person name="Song H."/>
            <person name="Lee J."/>
            <person name="Lee S.-C."/>
            <person name="Kwon J.-K."/>
            <person name="Lee H.-Y."/>
            <person name="Koo N."/>
            <person name="Hong Y."/>
            <person name="Kim R.W."/>
            <person name="Kang W.-H."/>
            <person name="Huh J.H."/>
            <person name="Kang B.-C."/>
            <person name="Yang T.-J."/>
            <person name="Lee Y.-H."/>
            <person name="Bennetzen J.L."/>
            <person name="Choi D."/>
        </authorList>
    </citation>
    <scope>NUCLEOTIDE SEQUENCE [LARGE SCALE GENOMIC DNA]</scope>
    <source>
        <strain evidence="7">cv. PBC81</strain>
    </source>
</reference>
<dbReference type="AlphaFoldDB" id="A0A2G2VYT2"/>
<dbReference type="PANTHER" id="PTHR44366">
    <property type="entry name" value="UDP-N-ACETYLGLUCOSAMINE--PEPTIDE N-ACETYLGLUCOSAMINYLTRANSFERASE 110 KDA SUBUNIT"/>
    <property type="match status" value="1"/>
</dbReference>
<protein>
    <submittedName>
        <fullName evidence="6">UDP-N-acetylglucosamine--peptide N-acetylglucosaminyltransferase SEC</fullName>
    </submittedName>
</protein>
<dbReference type="Gene3D" id="3.40.50.11380">
    <property type="match status" value="1"/>
</dbReference>
<comment type="caution">
    <text evidence="6">The sequence shown here is derived from an EMBL/GenBank/DDBJ whole genome shotgun (WGS) entry which is preliminary data.</text>
</comment>
<comment type="pathway">
    <text evidence="1">Protein modification; protein glycosylation.</text>
</comment>
<gene>
    <name evidence="6" type="ORF">CQW23_21701</name>
</gene>
<dbReference type="SUPFAM" id="SSF48452">
    <property type="entry name" value="TPR-like"/>
    <property type="match status" value="1"/>
</dbReference>
<dbReference type="InterPro" id="IPR037919">
    <property type="entry name" value="OGT"/>
</dbReference>
<evidence type="ECO:0000256" key="3">
    <source>
        <dbReference type="ARBA" id="ARBA00022737"/>
    </source>
</evidence>
<organism evidence="6 7">
    <name type="scientific">Capsicum baccatum</name>
    <name type="common">Peruvian pepper</name>
    <dbReference type="NCBI Taxonomy" id="33114"/>
    <lineage>
        <taxon>Eukaryota</taxon>
        <taxon>Viridiplantae</taxon>
        <taxon>Streptophyta</taxon>
        <taxon>Embryophyta</taxon>
        <taxon>Tracheophyta</taxon>
        <taxon>Spermatophyta</taxon>
        <taxon>Magnoliopsida</taxon>
        <taxon>eudicotyledons</taxon>
        <taxon>Gunneridae</taxon>
        <taxon>Pentapetalae</taxon>
        <taxon>asterids</taxon>
        <taxon>lamiids</taxon>
        <taxon>Solanales</taxon>
        <taxon>Solanaceae</taxon>
        <taxon>Solanoideae</taxon>
        <taxon>Capsiceae</taxon>
        <taxon>Capsicum</taxon>
    </lineage>
</organism>
<evidence type="ECO:0000256" key="2">
    <source>
        <dbReference type="ARBA" id="ARBA00022679"/>
    </source>
</evidence>
<dbReference type="InterPro" id="IPR029489">
    <property type="entry name" value="OGT/SEC/SPY_C"/>
</dbReference>
<sequence length="194" mass="22192">MCSYDFEEAIKKYRHALMLRPDFPRATCKLPHSLQCVCGWDNREEIFILVEGILRRQIEMSIIPSIQPFQAIAYPLAPILTPDISPNDGTEFGFRIQSEVEHFIDVSSLTLDATTGRINEDRIQILVDLNGYTEGGRSEIFAMQQAEKNKEDWHFLGKQIHGVVVVMRFDCDVFVVNTLAVMYAMGEDGFWDVV</sequence>